<evidence type="ECO:0000256" key="10">
    <source>
        <dbReference type="PROSITE-ProRule" id="PRU00175"/>
    </source>
</evidence>
<dbReference type="AlphaFoldDB" id="U5D5I7"/>
<comment type="pathway">
    <text evidence="3 11">Protein modification; protein ubiquitination.</text>
</comment>
<keyword evidence="7 11" id="KW-0833">Ubl conjugation pathway</keyword>
<feature type="region of interest" description="Disordered" evidence="12">
    <location>
        <begin position="391"/>
        <end position="417"/>
    </location>
</feature>
<dbReference type="Pfam" id="PF13445">
    <property type="entry name" value="zf-RING_UBOX"/>
    <property type="match status" value="1"/>
</dbReference>
<dbReference type="FunFam" id="3.30.40.10:FF:000365">
    <property type="entry name" value="Zinc finger family protein"/>
    <property type="match status" value="1"/>
</dbReference>
<dbReference type="SMART" id="SM00184">
    <property type="entry name" value="RING"/>
    <property type="match status" value="1"/>
</dbReference>
<comment type="subcellular location">
    <subcellularLocation>
        <location evidence="2">Endomembrane system</location>
    </subcellularLocation>
    <subcellularLocation>
        <location evidence="11">Endoplasmic reticulum membrane</location>
        <topology evidence="11">Single-pass type IV membrane protein</topology>
    </subcellularLocation>
</comment>
<dbReference type="InterPro" id="IPR001841">
    <property type="entry name" value="Znf_RING"/>
</dbReference>
<reference evidence="15" key="1">
    <citation type="journal article" date="2013" name="Science">
        <title>The Amborella genome and the evolution of flowering plants.</title>
        <authorList>
            <consortium name="Amborella Genome Project"/>
        </authorList>
    </citation>
    <scope>NUCLEOTIDE SEQUENCE [LARGE SCALE GENOMIC DNA]</scope>
</reference>
<keyword evidence="9" id="KW-0472">Membrane</keyword>
<evidence type="ECO:0000313" key="14">
    <source>
        <dbReference type="EMBL" id="ERN15598.1"/>
    </source>
</evidence>
<dbReference type="GO" id="GO:0016567">
    <property type="term" value="P:protein ubiquitination"/>
    <property type="evidence" value="ECO:0007669"/>
    <property type="project" value="UniProtKB-UniPathway"/>
</dbReference>
<evidence type="ECO:0000256" key="7">
    <source>
        <dbReference type="ARBA" id="ARBA00022786"/>
    </source>
</evidence>
<evidence type="ECO:0000256" key="11">
    <source>
        <dbReference type="RuleBase" id="RU369090"/>
    </source>
</evidence>
<dbReference type="GO" id="GO:0061630">
    <property type="term" value="F:ubiquitin protein ligase activity"/>
    <property type="evidence" value="ECO:0000318"/>
    <property type="project" value="GO_Central"/>
</dbReference>
<feature type="region of interest" description="Disordered" evidence="12">
    <location>
        <begin position="435"/>
        <end position="476"/>
    </location>
</feature>
<comment type="domain">
    <text evidence="11">The RING-type zinc finger domain is responsible for E3 ligase activity.</text>
</comment>
<dbReference type="HOGENOM" id="CLU_523120_0_0_1"/>
<gene>
    <name evidence="14" type="ORF">AMTR_s00048p00164020</name>
</gene>
<accession>U5D5I7</accession>
<sequence length="476" mass="53108">MADDGVNETQRMDLNLYIGLPLMPHTGLELESVPVPLLREDTHVPIDTIGLSDSSRSVNATIQQPLSVDGSRSSVQMNSSEYSVDSPVTHRHRWRRWPRPYRRIDFHEMDSNALMVTLDEIRNSLDEDRDTIRDILPLERSTGTSETLKKVMEEAEVQDLGGKLNKQNNAAANFECNICLDLAREPVVTSCGHLFCWECLYQWLHVHSDSKECPVCKGEVTEANITPIYGRGSSTNNGSEKKCEEEGGLSLNVPPRPRGQRIESARPRLHRSFNRRLGEDFRYWHGLRHWSRAVGQEGILDDSLIDHIRRPERDLSGNDVAESLLEPQSQRDGVDGGSRGSALVRNGLDLWNHLSLTRIRRSGRLAALSARLADMESMLERLARINNMLISSGASPSVNPENSRDLGTQGTSLHEDQVSVSSTVAILQVENGVVDASNEPSSSGSSNLLRRRRAGASGSSDVDGEVYHARKRRRLN</sequence>
<keyword evidence="4 11" id="KW-0808">Transferase</keyword>
<keyword evidence="15" id="KW-1185">Reference proteome</keyword>
<dbReference type="Gene3D" id="3.30.40.10">
    <property type="entry name" value="Zinc/RING finger domain, C3HC4 (zinc finger)"/>
    <property type="match status" value="1"/>
</dbReference>
<keyword evidence="11" id="KW-0256">Endoplasmic reticulum</keyword>
<dbReference type="InterPro" id="IPR045103">
    <property type="entry name" value="RNF5/RNF185-like"/>
</dbReference>
<dbReference type="GO" id="GO:0036503">
    <property type="term" value="P:ERAD pathway"/>
    <property type="evidence" value="ECO:0000318"/>
    <property type="project" value="GO_Central"/>
</dbReference>
<dbReference type="Proteomes" id="UP000017836">
    <property type="component" value="Unassembled WGS sequence"/>
</dbReference>
<organism evidence="14 15">
    <name type="scientific">Amborella trichopoda</name>
    <dbReference type="NCBI Taxonomy" id="13333"/>
    <lineage>
        <taxon>Eukaryota</taxon>
        <taxon>Viridiplantae</taxon>
        <taxon>Streptophyta</taxon>
        <taxon>Embryophyta</taxon>
        <taxon>Tracheophyta</taxon>
        <taxon>Spermatophyta</taxon>
        <taxon>Magnoliopsida</taxon>
        <taxon>Amborellales</taxon>
        <taxon>Amborellaceae</taxon>
        <taxon>Amborella</taxon>
    </lineage>
</organism>
<protein>
    <recommendedName>
        <fullName evidence="11">E3 ubiquitin-protein ligase RMA</fullName>
        <ecNumber evidence="11">2.3.2.27</ecNumber>
    </recommendedName>
    <alternativeName>
        <fullName evidence="11">Protein RING membrane-anchor</fullName>
    </alternativeName>
    <alternativeName>
        <fullName evidence="11">RING-type E3 ubiquitin transferase RMA</fullName>
    </alternativeName>
</protein>
<dbReference type="EMBL" id="KI392502">
    <property type="protein sequence ID" value="ERN15598.1"/>
    <property type="molecule type" value="Genomic_DNA"/>
</dbReference>
<dbReference type="OMA" id="ACEIPNT"/>
<dbReference type="GO" id="GO:0008270">
    <property type="term" value="F:zinc ion binding"/>
    <property type="evidence" value="ECO:0007669"/>
    <property type="project" value="UniProtKB-KW"/>
</dbReference>
<dbReference type="Gramene" id="ERN15598">
    <property type="protein sequence ID" value="ERN15598"/>
    <property type="gene ID" value="AMTR_s00048p00164020"/>
</dbReference>
<dbReference type="GO" id="GO:0044390">
    <property type="term" value="F:ubiquitin-like protein conjugating enzyme binding"/>
    <property type="evidence" value="ECO:0000318"/>
    <property type="project" value="GO_Central"/>
</dbReference>
<feature type="region of interest" description="Disordered" evidence="12">
    <location>
        <begin position="229"/>
        <end position="260"/>
    </location>
</feature>
<dbReference type="UniPathway" id="UPA00143"/>
<evidence type="ECO:0000256" key="6">
    <source>
        <dbReference type="ARBA" id="ARBA00022771"/>
    </source>
</evidence>
<evidence type="ECO:0000256" key="9">
    <source>
        <dbReference type="ARBA" id="ARBA00023136"/>
    </source>
</evidence>
<evidence type="ECO:0000259" key="13">
    <source>
        <dbReference type="PROSITE" id="PS50089"/>
    </source>
</evidence>
<name>U5D5I7_AMBTC</name>
<evidence type="ECO:0000256" key="8">
    <source>
        <dbReference type="ARBA" id="ARBA00022833"/>
    </source>
</evidence>
<dbReference type="EC" id="2.3.2.27" evidence="11"/>
<dbReference type="CDD" id="cd16534">
    <property type="entry name" value="RING-HC_RNF5-like"/>
    <property type="match status" value="1"/>
</dbReference>
<dbReference type="OrthoDB" id="6270329at2759"/>
<proteinExistence type="predicted"/>
<evidence type="ECO:0000313" key="15">
    <source>
        <dbReference type="Proteomes" id="UP000017836"/>
    </source>
</evidence>
<dbReference type="PROSITE" id="PS50089">
    <property type="entry name" value="ZF_RING_2"/>
    <property type="match status" value="1"/>
</dbReference>
<dbReference type="InterPro" id="IPR017907">
    <property type="entry name" value="Znf_RING_CS"/>
</dbReference>
<comment type="function">
    <text evidence="11">E3 ubiquitin-protein ligase.</text>
</comment>
<evidence type="ECO:0000256" key="1">
    <source>
        <dbReference type="ARBA" id="ARBA00000900"/>
    </source>
</evidence>
<dbReference type="KEGG" id="atr:18443888"/>
<comment type="catalytic activity">
    <reaction evidence="1 11">
        <text>S-ubiquitinyl-[E2 ubiquitin-conjugating enzyme]-L-cysteine + [acceptor protein]-L-lysine = [E2 ubiquitin-conjugating enzyme]-L-cysteine + N(6)-ubiquitinyl-[acceptor protein]-L-lysine.</text>
        <dbReference type="EC" id="2.3.2.27"/>
    </reaction>
</comment>
<evidence type="ECO:0000256" key="2">
    <source>
        <dbReference type="ARBA" id="ARBA00004308"/>
    </source>
</evidence>
<keyword evidence="6 10" id="KW-0863">Zinc-finger</keyword>
<dbReference type="GO" id="GO:0005789">
    <property type="term" value="C:endoplasmic reticulum membrane"/>
    <property type="evidence" value="ECO:0007669"/>
    <property type="project" value="UniProtKB-SubCell"/>
</dbReference>
<keyword evidence="5 11" id="KW-0479">Metal-binding</keyword>
<dbReference type="PROSITE" id="PS00518">
    <property type="entry name" value="ZF_RING_1"/>
    <property type="match status" value="1"/>
</dbReference>
<dbReference type="InterPro" id="IPR027370">
    <property type="entry name" value="Znf-RING_euk"/>
</dbReference>
<evidence type="ECO:0000256" key="4">
    <source>
        <dbReference type="ARBA" id="ARBA00022679"/>
    </source>
</evidence>
<dbReference type="GO" id="GO:0006511">
    <property type="term" value="P:ubiquitin-dependent protein catabolic process"/>
    <property type="evidence" value="ECO:0000318"/>
    <property type="project" value="GO_Central"/>
</dbReference>
<keyword evidence="8 11" id="KW-0862">Zinc</keyword>
<dbReference type="STRING" id="13333.U5D5I7"/>
<evidence type="ECO:0000256" key="12">
    <source>
        <dbReference type="SAM" id="MobiDB-lite"/>
    </source>
</evidence>
<dbReference type="SUPFAM" id="SSF57850">
    <property type="entry name" value="RING/U-box"/>
    <property type="match status" value="1"/>
</dbReference>
<evidence type="ECO:0000256" key="3">
    <source>
        <dbReference type="ARBA" id="ARBA00004906"/>
    </source>
</evidence>
<dbReference type="InterPro" id="IPR013083">
    <property type="entry name" value="Znf_RING/FYVE/PHD"/>
</dbReference>
<evidence type="ECO:0000256" key="5">
    <source>
        <dbReference type="ARBA" id="ARBA00022723"/>
    </source>
</evidence>
<dbReference type="eggNOG" id="KOG0823">
    <property type="taxonomic scope" value="Eukaryota"/>
</dbReference>
<feature type="domain" description="RING-type" evidence="13">
    <location>
        <begin position="176"/>
        <end position="217"/>
    </location>
</feature>
<dbReference type="PANTHER" id="PTHR12313">
    <property type="entry name" value="E3 UBIQUITIN-PROTEIN LIGASE RNF5-RELATED"/>
    <property type="match status" value="1"/>
</dbReference>